<feature type="signal peptide" evidence="1">
    <location>
        <begin position="1"/>
        <end position="22"/>
    </location>
</feature>
<accession>A0ABT3A7J5</accession>
<proteinExistence type="predicted"/>
<dbReference type="Proteomes" id="UP001652504">
    <property type="component" value="Unassembled WGS sequence"/>
</dbReference>
<evidence type="ECO:0000256" key="1">
    <source>
        <dbReference type="SAM" id="SignalP"/>
    </source>
</evidence>
<comment type="caution">
    <text evidence="2">The sequence shown here is derived from an EMBL/GenBank/DDBJ whole genome shotgun (WGS) entry which is preliminary data.</text>
</comment>
<evidence type="ECO:0000313" key="2">
    <source>
        <dbReference type="EMBL" id="MCV2884652.1"/>
    </source>
</evidence>
<evidence type="ECO:0000313" key="3">
    <source>
        <dbReference type="Proteomes" id="UP001652504"/>
    </source>
</evidence>
<organism evidence="2 3">
    <name type="scientific">Fluctibacter corallii</name>
    <dbReference type="NCBI Taxonomy" id="2984329"/>
    <lineage>
        <taxon>Bacteria</taxon>
        <taxon>Pseudomonadati</taxon>
        <taxon>Pseudomonadota</taxon>
        <taxon>Gammaproteobacteria</taxon>
        <taxon>Alteromonadales</taxon>
        <taxon>Alteromonadaceae</taxon>
        <taxon>Fluctibacter</taxon>
    </lineage>
</organism>
<name>A0ABT3A7J5_9ALTE</name>
<keyword evidence="3" id="KW-1185">Reference proteome</keyword>
<sequence>MQFILRTMAFSFAALFTFNSQAGVIDYLKVDGNTVYFSSSTAKASTSPACVAPENSDYWTTSLTSESGRAMYSLLVTALAKETQFDVISANDCADADGFERAQSINLLLGEVSSNKGDGIGVYQADGVTRVGTLLYVDQETSDWYYADNIASDKPKRISRSGIYEVAIFYSGLNCTGSAYTSASQSRVKSTSEPWVYSRSGSKGNYSYRSVSNGSCLSYNQAYSGSFYRLTKTSNGVCGQGVCLLKVDTH</sequence>
<protein>
    <submittedName>
        <fullName evidence="2">Uncharacterized protein</fullName>
    </submittedName>
</protein>
<feature type="chain" id="PRO_5047254812" evidence="1">
    <location>
        <begin position="23"/>
        <end position="250"/>
    </location>
</feature>
<dbReference type="RefSeq" id="WP_263711930.1">
    <property type="nucleotide sequence ID" value="NZ_JAOWKX010000003.1"/>
</dbReference>
<gene>
    <name evidence="2" type="ORF">OE749_08085</name>
</gene>
<dbReference type="EMBL" id="JAOWKX010000003">
    <property type="protein sequence ID" value="MCV2884652.1"/>
    <property type="molecule type" value="Genomic_DNA"/>
</dbReference>
<reference evidence="2 3" key="1">
    <citation type="submission" date="2022-10" db="EMBL/GenBank/DDBJ databases">
        <title>Aestuariibacter sp. AA17 isolated from Montipora capitata coral fragment.</title>
        <authorList>
            <person name="Emsley S.A."/>
            <person name="Pfannmuller K.M."/>
            <person name="Loughran R.M."/>
            <person name="Shlafstein M."/>
            <person name="Papke E."/>
            <person name="Saw J.H."/>
            <person name="Ushijima B."/>
            <person name="Videau P."/>
        </authorList>
    </citation>
    <scope>NUCLEOTIDE SEQUENCE [LARGE SCALE GENOMIC DNA]</scope>
    <source>
        <strain evidence="2 3">AA17</strain>
    </source>
</reference>
<keyword evidence="1" id="KW-0732">Signal</keyword>